<proteinExistence type="predicted"/>
<evidence type="ECO:0000313" key="2">
    <source>
        <dbReference type="Proteomes" id="UP001500909"/>
    </source>
</evidence>
<keyword evidence="2" id="KW-1185">Reference proteome</keyword>
<comment type="caution">
    <text evidence="1">The sequence shown here is derived from an EMBL/GenBank/DDBJ whole genome shotgun (WGS) entry which is preliminary data.</text>
</comment>
<organism evidence="1 2">
    <name type="scientific">Streptomyces olivaceiscleroticus</name>
    <dbReference type="NCBI Taxonomy" id="68245"/>
    <lineage>
        <taxon>Bacteria</taxon>
        <taxon>Bacillati</taxon>
        <taxon>Actinomycetota</taxon>
        <taxon>Actinomycetes</taxon>
        <taxon>Kitasatosporales</taxon>
        <taxon>Streptomycetaceae</taxon>
        <taxon>Streptomyces</taxon>
    </lineage>
</organism>
<dbReference type="EMBL" id="BAAABY010000023">
    <property type="protein sequence ID" value="GAA0463940.1"/>
    <property type="molecule type" value="Genomic_DNA"/>
</dbReference>
<protein>
    <submittedName>
        <fullName evidence="1">Uncharacterized protein</fullName>
    </submittedName>
</protein>
<gene>
    <name evidence="1" type="ORF">GCM10010361_29820</name>
</gene>
<evidence type="ECO:0000313" key="1">
    <source>
        <dbReference type="EMBL" id="GAA0463940.1"/>
    </source>
</evidence>
<sequence>MAASARDPLSMTRFAFHALRSAAADAPKAAVTAVRPHATDAIPHVTEAIPHATAAVPHLAAVAAVSCAALGGVRS</sequence>
<name>A0ABN0ZZK7_9ACTN</name>
<accession>A0ABN0ZZK7</accession>
<dbReference type="Proteomes" id="UP001500909">
    <property type="component" value="Unassembled WGS sequence"/>
</dbReference>
<reference evidence="1 2" key="1">
    <citation type="journal article" date="2019" name="Int. J. Syst. Evol. Microbiol.">
        <title>The Global Catalogue of Microorganisms (GCM) 10K type strain sequencing project: providing services to taxonomists for standard genome sequencing and annotation.</title>
        <authorList>
            <consortium name="The Broad Institute Genomics Platform"/>
            <consortium name="The Broad Institute Genome Sequencing Center for Infectious Disease"/>
            <person name="Wu L."/>
            <person name="Ma J."/>
        </authorList>
    </citation>
    <scope>NUCLEOTIDE SEQUENCE [LARGE SCALE GENOMIC DNA]</scope>
    <source>
        <strain evidence="1 2">JCM 4805</strain>
    </source>
</reference>